<dbReference type="AlphaFoldDB" id="A0A4Y2Q3P9"/>
<keyword evidence="3" id="KW-1185">Reference proteome</keyword>
<organism evidence="2 3">
    <name type="scientific">Araneus ventricosus</name>
    <name type="common">Orbweaver spider</name>
    <name type="synonym">Epeira ventricosa</name>
    <dbReference type="NCBI Taxonomy" id="182803"/>
    <lineage>
        <taxon>Eukaryota</taxon>
        <taxon>Metazoa</taxon>
        <taxon>Ecdysozoa</taxon>
        <taxon>Arthropoda</taxon>
        <taxon>Chelicerata</taxon>
        <taxon>Arachnida</taxon>
        <taxon>Araneae</taxon>
        <taxon>Araneomorphae</taxon>
        <taxon>Entelegynae</taxon>
        <taxon>Araneoidea</taxon>
        <taxon>Araneidae</taxon>
        <taxon>Araneus</taxon>
    </lineage>
</organism>
<dbReference type="EMBL" id="BGPR01012829">
    <property type="protein sequence ID" value="GBN57862.1"/>
    <property type="molecule type" value="Genomic_DNA"/>
</dbReference>
<evidence type="ECO:0000313" key="2">
    <source>
        <dbReference type="EMBL" id="GBN57862.1"/>
    </source>
</evidence>
<accession>A0A4Y2Q3P9</accession>
<feature type="region of interest" description="Disordered" evidence="1">
    <location>
        <begin position="126"/>
        <end position="149"/>
    </location>
</feature>
<protein>
    <submittedName>
        <fullName evidence="2">Uncharacterized protein</fullName>
    </submittedName>
</protein>
<feature type="compositionally biased region" description="Polar residues" evidence="1">
    <location>
        <begin position="128"/>
        <end position="149"/>
    </location>
</feature>
<evidence type="ECO:0000313" key="3">
    <source>
        <dbReference type="Proteomes" id="UP000499080"/>
    </source>
</evidence>
<gene>
    <name evidence="2" type="ORF">AVEN_30151_1</name>
</gene>
<dbReference type="Proteomes" id="UP000499080">
    <property type="component" value="Unassembled WGS sequence"/>
</dbReference>
<name>A0A4Y2Q3P9_ARAVE</name>
<sequence length="169" mass="18662">MSSPYSYTCIRPIQLETRLVRPGNVFPVINSPMVVLSGPGEDESSHRKSNQSQPKPFLPESGNPALFNTVKDADVSELVSPAAPSRTALSQNRIFSPTFTSIAEWSRNQLLRRIFLLLPKSSPAVFESQPSQHHVSTRTSSIAEVPVQSHQRTADILSQKQLNMKNPAV</sequence>
<comment type="caution">
    <text evidence="2">The sequence shown here is derived from an EMBL/GenBank/DDBJ whole genome shotgun (WGS) entry which is preliminary data.</text>
</comment>
<proteinExistence type="predicted"/>
<reference evidence="2 3" key="1">
    <citation type="journal article" date="2019" name="Sci. Rep.">
        <title>Orb-weaving spider Araneus ventricosus genome elucidates the spidroin gene catalogue.</title>
        <authorList>
            <person name="Kono N."/>
            <person name="Nakamura H."/>
            <person name="Ohtoshi R."/>
            <person name="Moran D.A.P."/>
            <person name="Shinohara A."/>
            <person name="Yoshida Y."/>
            <person name="Fujiwara M."/>
            <person name="Mori M."/>
            <person name="Tomita M."/>
            <person name="Arakawa K."/>
        </authorList>
    </citation>
    <scope>NUCLEOTIDE SEQUENCE [LARGE SCALE GENOMIC DNA]</scope>
</reference>
<evidence type="ECO:0000256" key="1">
    <source>
        <dbReference type="SAM" id="MobiDB-lite"/>
    </source>
</evidence>
<feature type="region of interest" description="Disordered" evidence="1">
    <location>
        <begin position="37"/>
        <end position="64"/>
    </location>
</feature>